<sequence>MKSCTHTYKILAGIIMLFAICGSQRTLAQEVAAQETLKAKSPFHNQLFFNRFLINPTFSLVRENKSYLNILHRNQYASFEDNIQNYYLGFSNKMNERTALGIGVYGQWEGVVQEFGFNANYATSVRLGEKTRLAFGTNLTYISRGLDRNRIVAQEEDPVLQEAANQSQIAIQPGMALSVGRFDVGLYATNLIRYNQTTDELLTGFRAENLRASLQYTHYLSARSGFFEGGRIMPMVQAGQNHLDRISYIGSLLLDLPEYGWFQTTYDQTYGLSMGLGFNLSQRLSLGYLMEKDVTEAGGNLGWNHELSLAYTFKDDQNDRDSFADSSTDKRVDDVVRNYEEQILELRAQIAAKSSGGAAPATIAVSSAVSSTGGENSAVEALAWENRMILDELIWRQDSIERARNDQMERKFETLVRTIRNEIRRDATNNPIKTLDLNAGSSQTAIAASGTVQKETKEMPARKEFRELPIRAKNRSDVVGVTSGYYVIANVYKNKKYLNAFMDSLKEKGLDAKQFYNTENGLYYVYLAGFNNKVAAKNAFVSNLEGQYRDEKWIMEVYNPVATAEVTYEE</sequence>
<dbReference type="Proteomes" id="UP001174839">
    <property type="component" value="Unassembled WGS sequence"/>
</dbReference>
<gene>
    <name evidence="3" type="ORF">QU605_11780</name>
</gene>
<feature type="signal peptide" evidence="1">
    <location>
        <begin position="1"/>
        <end position="28"/>
    </location>
</feature>
<protein>
    <submittedName>
        <fullName evidence="3">PorP/SprF family type IX secretion system membrane protein</fullName>
    </submittedName>
</protein>
<dbReference type="Pfam" id="PF11751">
    <property type="entry name" value="PorP_SprF"/>
    <property type="match status" value="1"/>
</dbReference>
<reference evidence="3" key="1">
    <citation type="submission" date="2023-06" db="EMBL/GenBank/DDBJ databases">
        <title>Robiginitalea aurantiacus sp. nov. and Algoriphagus sediminis sp. nov., isolated from coastal sediment.</title>
        <authorList>
            <person name="Zhou Z.Y."/>
            <person name="An J."/>
            <person name="Jia Y.W."/>
            <person name="Du Z.J."/>
        </authorList>
    </citation>
    <scope>NUCLEOTIDE SEQUENCE</scope>
    <source>
        <strain evidence="3">M39</strain>
    </source>
</reference>
<evidence type="ECO:0000256" key="1">
    <source>
        <dbReference type="SAM" id="SignalP"/>
    </source>
</evidence>
<feature type="chain" id="PRO_5045290039" evidence="1">
    <location>
        <begin position="29"/>
        <end position="570"/>
    </location>
</feature>
<proteinExistence type="predicted"/>
<comment type="caution">
    <text evidence="3">The sequence shown here is derived from an EMBL/GenBank/DDBJ whole genome shotgun (WGS) entry which is preliminary data.</text>
</comment>
<name>A0ABT7WGW1_9FLAO</name>
<dbReference type="InterPro" id="IPR007730">
    <property type="entry name" value="SPOR-like_dom"/>
</dbReference>
<evidence type="ECO:0000313" key="3">
    <source>
        <dbReference type="EMBL" id="MDM9632158.1"/>
    </source>
</evidence>
<dbReference type="InterPro" id="IPR019861">
    <property type="entry name" value="PorP/SprF_Bacteroidetes"/>
</dbReference>
<keyword evidence="4" id="KW-1185">Reference proteome</keyword>
<dbReference type="RefSeq" id="WP_289725523.1">
    <property type="nucleotide sequence ID" value="NZ_JAUDUY010000006.1"/>
</dbReference>
<dbReference type="Pfam" id="PF05036">
    <property type="entry name" value="SPOR"/>
    <property type="match status" value="1"/>
</dbReference>
<organism evidence="3 4">
    <name type="scientific">Robiginitalea aurantiaca</name>
    <dbReference type="NCBI Taxonomy" id="3056915"/>
    <lineage>
        <taxon>Bacteria</taxon>
        <taxon>Pseudomonadati</taxon>
        <taxon>Bacteroidota</taxon>
        <taxon>Flavobacteriia</taxon>
        <taxon>Flavobacteriales</taxon>
        <taxon>Flavobacteriaceae</taxon>
        <taxon>Robiginitalea</taxon>
    </lineage>
</organism>
<accession>A0ABT7WGW1</accession>
<dbReference type="NCBIfam" id="TIGR03519">
    <property type="entry name" value="T9SS_PorP_fam"/>
    <property type="match status" value="1"/>
</dbReference>
<keyword evidence="1" id="KW-0732">Signal</keyword>
<evidence type="ECO:0000259" key="2">
    <source>
        <dbReference type="Pfam" id="PF05036"/>
    </source>
</evidence>
<dbReference type="EMBL" id="JAUDUY010000006">
    <property type="protein sequence ID" value="MDM9632158.1"/>
    <property type="molecule type" value="Genomic_DNA"/>
</dbReference>
<feature type="domain" description="SPOR" evidence="2">
    <location>
        <begin position="483"/>
        <end position="539"/>
    </location>
</feature>
<evidence type="ECO:0000313" key="4">
    <source>
        <dbReference type="Proteomes" id="UP001174839"/>
    </source>
</evidence>